<dbReference type="InterPro" id="IPR015421">
    <property type="entry name" value="PyrdxlP-dep_Trfase_major"/>
</dbReference>
<evidence type="ECO:0000313" key="5">
    <source>
        <dbReference type="EMBL" id="OPJ59674.1"/>
    </source>
</evidence>
<dbReference type="PROSITE" id="PS00600">
    <property type="entry name" value="AA_TRANSFER_CLASS_3"/>
    <property type="match status" value="1"/>
</dbReference>
<dbReference type="InterPro" id="IPR015424">
    <property type="entry name" value="PyrdxlP-dep_Trfase"/>
</dbReference>
<dbReference type="EC" id="2.6.1.77" evidence="5"/>
<evidence type="ECO:0000313" key="6">
    <source>
        <dbReference type="Proteomes" id="UP000191056"/>
    </source>
</evidence>
<dbReference type="OrthoDB" id="9801052at2"/>
<dbReference type="Gene3D" id="3.90.1150.10">
    <property type="entry name" value="Aspartate Aminotransferase, domain 1"/>
    <property type="match status" value="1"/>
</dbReference>
<dbReference type="GO" id="GO:0005829">
    <property type="term" value="C:cytosol"/>
    <property type="evidence" value="ECO:0007669"/>
    <property type="project" value="TreeGrafter"/>
</dbReference>
<evidence type="ECO:0000256" key="1">
    <source>
        <dbReference type="ARBA" id="ARBA00001933"/>
    </source>
</evidence>
<organism evidence="5 6">
    <name type="scientific">Clostridium chromiireducens</name>
    <dbReference type="NCBI Taxonomy" id="225345"/>
    <lineage>
        <taxon>Bacteria</taxon>
        <taxon>Bacillati</taxon>
        <taxon>Bacillota</taxon>
        <taxon>Clostridia</taxon>
        <taxon>Eubacteriales</taxon>
        <taxon>Clostridiaceae</taxon>
        <taxon>Clostridium</taxon>
    </lineage>
</organism>
<dbReference type="FunFam" id="3.40.640.10:FF:000004">
    <property type="entry name" value="Acetylornithine aminotransferase"/>
    <property type="match status" value="1"/>
</dbReference>
<protein>
    <submittedName>
        <fullName evidence="5">Taurine--pyruvate aminotransferase</fullName>
        <ecNumber evidence="5">2.6.1.77</ecNumber>
    </submittedName>
</protein>
<dbReference type="InterPro" id="IPR015422">
    <property type="entry name" value="PyrdxlP-dep_Trfase_small"/>
</dbReference>
<reference evidence="5 6" key="1">
    <citation type="submission" date="2017-03" db="EMBL/GenBank/DDBJ databases">
        <title>Genome sequence of Clostridium chromiireducens DSM 23318.</title>
        <authorList>
            <person name="Poehlein A."/>
            <person name="Daniel R."/>
        </authorList>
    </citation>
    <scope>NUCLEOTIDE SEQUENCE [LARGE SCALE GENOMIC DNA]</scope>
    <source>
        <strain evidence="5 6">DSM 23318</strain>
    </source>
</reference>
<dbReference type="AlphaFoldDB" id="A0A1V4IIK9"/>
<dbReference type="GO" id="GO:0031299">
    <property type="term" value="F:taurine-pyruvate aminotransferase activity"/>
    <property type="evidence" value="ECO:0007669"/>
    <property type="project" value="UniProtKB-EC"/>
</dbReference>
<dbReference type="CDD" id="cd00610">
    <property type="entry name" value="OAT_like"/>
    <property type="match status" value="1"/>
</dbReference>
<sequence>MSNLNGSQVVELDKKYNQHPWLKGNINPIAVEKADGIYFWDYDGKKYFDMSSQLVNVNLGYGNKAIIKAIQEQVEKLPYIAPAYAAAPKSELAAKLIEIAPKNMSKVFFTCGGSDANEAAINMARTVTGRSKIFSRYRSYHGSTLGSGNLSGDVRRFALENPAANGFVKFFDPYVYHENIKFENDAEASKYYIDKLREQLLYEGPANVAAIIVETITGANGVIIPPDGYLQGVRKLCDEYGMLMICDEVMAGFGRTGKMFAFENWDIEPDIISFAKGVTCGYVQLGGVIVNDKIAKYYEENVFLYGLTYSGHPLACAAGVACVNYYYEANILENVNKVGKVLGEILEELKVKHKCIGDVRYIGLFSAVELVKDKVTKEPLIPYGTDEKNIRGKIISLLNERGFATFGRENNINICPPLIITEEELREAMKIFDDVLTIVDNKFL</sequence>
<keyword evidence="6" id="KW-1185">Reference proteome</keyword>
<dbReference type="PIRSF" id="PIRSF000521">
    <property type="entry name" value="Transaminase_4ab_Lys_Orn"/>
    <property type="match status" value="1"/>
</dbReference>
<dbReference type="SUPFAM" id="SSF53383">
    <property type="entry name" value="PLP-dependent transferases"/>
    <property type="match status" value="1"/>
</dbReference>
<gene>
    <name evidence="5" type="primary">tpa_1</name>
    <name evidence="5" type="ORF">CLCHR_33520</name>
</gene>
<dbReference type="PANTHER" id="PTHR43094:SF1">
    <property type="entry name" value="AMINOTRANSFERASE CLASS-III"/>
    <property type="match status" value="1"/>
</dbReference>
<dbReference type="NCBIfam" id="NF004718">
    <property type="entry name" value="PRK06062.1"/>
    <property type="match status" value="1"/>
</dbReference>
<keyword evidence="3 4" id="KW-0663">Pyridoxal phosphate</keyword>
<dbReference type="RefSeq" id="WP_079440943.1">
    <property type="nucleotide sequence ID" value="NZ_MZGT01000048.1"/>
</dbReference>
<dbReference type="InterPro" id="IPR049704">
    <property type="entry name" value="Aminotrans_3_PPA_site"/>
</dbReference>
<dbReference type="GO" id="GO:0030170">
    <property type="term" value="F:pyridoxal phosphate binding"/>
    <property type="evidence" value="ECO:0007669"/>
    <property type="project" value="InterPro"/>
</dbReference>
<dbReference type="PANTHER" id="PTHR43094">
    <property type="entry name" value="AMINOTRANSFERASE"/>
    <property type="match status" value="1"/>
</dbReference>
<dbReference type="EMBL" id="MZGT01000048">
    <property type="protein sequence ID" value="OPJ59674.1"/>
    <property type="molecule type" value="Genomic_DNA"/>
</dbReference>
<keyword evidence="5" id="KW-0032">Aminotransferase</keyword>
<dbReference type="Gene3D" id="3.40.640.10">
    <property type="entry name" value="Type I PLP-dependent aspartate aminotransferase-like (Major domain)"/>
    <property type="match status" value="1"/>
</dbReference>
<keyword evidence="5" id="KW-0808">Transferase</keyword>
<evidence type="ECO:0000256" key="4">
    <source>
        <dbReference type="RuleBase" id="RU003560"/>
    </source>
</evidence>
<dbReference type="InterPro" id="IPR005814">
    <property type="entry name" value="Aminotrans_3"/>
</dbReference>
<comment type="similarity">
    <text evidence="2 4">Belongs to the class-III pyridoxal-phosphate-dependent aminotransferase family.</text>
</comment>
<accession>A0A1V4IIK9</accession>
<proteinExistence type="inferred from homology"/>
<comment type="cofactor">
    <cofactor evidence="1">
        <name>pyridoxal 5'-phosphate</name>
        <dbReference type="ChEBI" id="CHEBI:597326"/>
    </cofactor>
</comment>
<evidence type="ECO:0000256" key="2">
    <source>
        <dbReference type="ARBA" id="ARBA00008954"/>
    </source>
</evidence>
<keyword evidence="5" id="KW-0670">Pyruvate</keyword>
<dbReference type="Pfam" id="PF00202">
    <property type="entry name" value="Aminotran_3"/>
    <property type="match status" value="1"/>
</dbReference>
<dbReference type="STRING" id="225345.CLCHR_33520"/>
<dbReference type="Proteomes" id="UP000191056">
    <property type="component" value="Unassembled WGS sequence"/>
</dbReference>
<name>A0A1V4IIK9_9CLOT</name>
<comment type="caution">
    <text evidence="5">The sequence shown here is derived from an EMBL/GenBank/DDBJ whole genome shotgun (WGS) entry which is preliminary data.</text>
</comment>
<evidence type="ECO:0000256" key="3">
    <source>
        <dbReference type="ARBA" id="ARBA00022898"/>
    </source>
</evidence>